<dbReference type="InterPro" id="IPR004843">
    <property type="entry name" value="Calcineurin-like_PHP"/>
</dbReference>
<dbReference type="SUPFAM" id="SSF56300">
    <property type="entry name" value="Metallo-dependent phosphatases"/>
    <property type="match status" value="1"/>
</dbReference>
<feature type="domain" description="Calcineurin-like phosphoesterase" evidence="1">
    <location>
        <begin position="40"/>
        <end position="212"/>
    </location>
</feature>
<evidence type="ECO:0000313" key="2">
    <source>
        <dbReference type="EMBL" id="TDQ11879.1"/>
    </source>
</evidence>
<keyword evidence="3" id="KW-1185">Reference proteome</keyword>
<name>A0A4R6T1D8_9SPHI</name>
<sequence>MGCNSFEYSPNQVFNQNSLKDLNAAALKKLTAATPKNDTIKVVLAGDTQRSYNEIPGLVKKVNSIDNLDLVLVAGDISEFGTLQEMDWYAKRLLEVNVPVITVIGNHDLVARGNEVYQRMFGELNFSFVYRGIKFVCHDTNSREYNFNGKVPDMEWLSKEMQPQQGVNGFIAVSHVPPFSLDFDQKLIDPYTKLFSQTDHFLASLHGHTHVYSAGPYKNSAFPYLVTGSAETSEFILVKIINDQLTYERIFY</sequence>
<dbReference type="Pfam" id="PF00149">
    <property type="entry name" value="Metallophos"/>
    <property type="match status" value="1"/>
</dbReference>
<protein>
    <submittedName>
        <fullName evidence="2">Calcineurin-like phosphoesterase family protein</fullName>
    </submittedName>
</protein>
<evidence type="ECO:0000313" key="3">
    <source>
        <dbReference type="Proteomes" id="UP000295620"/>
    </source>
</evidence>
<proteinExistence type="predicted"/>
<dbReference type="GO" id="GO:0016787">
    <property type="term" value="F:hydrolase activity"/>
    <property type="evidence" value="ECO:0007669"/>
    <property type="project" value="InterPro"/>
</dbReference>
<gene>
    <name evidence="2" type="ORF">ATK78_1009</name>
</gene>
<dbReference type="EMBL" id="SNYC01000003">
    <property type="protein sequence ID" value="TDQ11879.1"/>
    <property type="molecule type" value="Genomic_DNA"/>
</dbReference>
<organism evidence="2 3">
    <name type="scientific">Pedobacter metabolipauper</name>
    <dbReference type="NCBI Taxonomy" id="425513"/>
    <lineage>
        <taxon>Bacteria</taxon>
        <taxon>Pseudomonadati</taxon>
        <taxon>Bacteroidota</taxon>
        <taxon>Sphingobacteriia</taxon>
        <taxon>Sphingobacteriales</taxon>
        <taxon>Sphingobacteriaceae</taxon>
        <taxon>Pedobacter</taxon>
    </lineage>
</organism>
<dbReference type="Proteomes" id="UP000295620">
    <property type="component" value="Unassembled WGS sequence"/>
</dbReference>
<dbReference type="PANTHER" id="PTHR43143:SF1">
    <property type="entry name" value="SERINE_THREONINE-PROTEIN PHOSPHATASE CPPED1"/>
    <property type="match status" value="1"/>
</dbReference>
<dbReference type="InterPro" id="IPR029052">
    <property type="entry name" value="Metallo-depent_PP-like"/>
</dbReference>
<evidence type="ECO:0000259" key="1">
    <source>
        <dbReference type="Pfam" id="PF00149"/>
    </source>
</evidence>
<dbReference type="Gene3D" id="3.60.21.10">
    <property type="match status" value="1"/>
</dbReference>
<dbReference type="InterPro" id="IPR051918">
    <property type="entry name" value="STPP_CPPED1"/>
</dbReference>
<dbReference type="AlphaFoldDB" id="A0A4R6T1D8"/>
<accession>A0A4R6T1D8</accession>
<dbReference type="PANTHER" id="PTHR43143">
    <property type="entry name" value="METALLOPHOSPHOESTERASE, CALCINEURIN SUPERFAMILY"/>
    <property type="match status" value="1"/>
</dbReference>
<reference evidence="2 3" key="1">
    <citation type="submission" date="2019-03" db="EMBL/GenBank/DDBJ databases">
        <title>Genomic Encyclopedia of Archaeal and Bacterial Type Strains, Phase II (KMG-II): from individual species to whole genera.</title>
        <authorList>
            <person name="Goeker M."/>
        </authorList>
    </citation>
    <scope>NUCLEOTIDE SEQUENCE [LARGE SCALE GENOMIC DNA]</scope>
    <source>
        <strain evidence="2 3">DSM 19035</strain>
    </source>
</reference>
<comment type="caution">
    <text evidence="2">The sequence shown here is derived from an EMBL/GenBank/DDBJ whole genome shotgun (WGS) entry which is preliminary data.</text>
</comment>